<keyword evidence="3" id="KW-1185">Reference proteome</keyword>
<sequence>MSVWEPARLCWSSPHGKCARDVFTYVVTPDRIPQFIIPSLAIQEDHRLFSQGKEQLWRPGGGHPERKARRSSSDPAMKNGRGLRGTVPCGPSAELAARVEDIPDPGTWAALSLPHLPKITTPYGFVTLGESPQVTNEEALFFHLDIASSRCPGAKKHPATQEQPGSCRDPGAPIGYTDGRSSRGGCFRDCRLPSCKGRKGSQGCDQPARPPLPRRSSRPIRGSQITDVLGSREAEDPEDERKSLPLEMVCQRSYSSPELPAKKTKRNFFQRMLKKHVAHLRHLSCRHFPLH</sequence>
<reference evidence="2 3" key="1">
    <citation type="journal article" date="2020" name="G3 (Bethesda)">
        <title>Draft Genome of the Common Snapping Turtle, Chelydra serpentina, a Model for Phenotypic Plasticity in Reptiles.</title>
        <authorList>
            <person name="Das D."/>
            <person name="Singh S.K."/>
            <person name="Bierstedt J."/>
            <person name="Erickson A."/>
            <person name="Galli G.L.J."/>
            <person name="Crossley D.A. 2nd"/>
            <person name="Rhen T."/>
        </authorList>
    </citation>
    <scope>NUCLEOTIDE SEQUENCE [LARGE SCALE GENOMIC DNA]</scope>
    <source>
        <strain evidence="2">KW</strain>
    </source>
</reference>
<protein>
    <submittedName>
        <fullName evidence="2">C2 calcium-dependent domain containing 4C</fullName>
    </submittedName>
</protein>
<dbReference type="InterPro" id="IPR043549">
    <property type="entry name" value="C2C4C/C2C4D"/>
</dbReference>
<accession>A0A8T1T226</accession>
<organism evidence="2 3">
    <name type="scientific">Chelydra serpentina</name>
    <name type="common">Snapping turtle</name>
    <name type="synonym">Testudo serpentina</name>
    <dbReference type="NCBI Taxonomy" id="8475"/>
    <lineage>
        <taxon>Eukaryota</taxon>
        <taxon>Metazoa</taxon>
        <taxon>Chordata</taxon>
        <taxon>Craniata</taxon>
        <taxon>Vertebrata</taxon>
        <taxon>Euteleostomi</taxon>
        <taxon>Archelosauria</taxon>
        <taxon>Testudinata</taxon>
        <taxon>Testudines</taxon>
        <taxon>Cryptodira</taxon>
        <taxon>Durocryptodira</taxon>
        <taxon>Americhelydia</taxon>
        <taxon>Chelydroidea</taxon>
        <taxon>Chelydridae</taxon>
        <taxon>Chelydra</taxon>
    </lineage>
</organism>
<comment type="caution">
    <text evidence="2">The sequence shown here is derived from an EMBL/GenBank/DDBJ whole genome shotgun (WGS) entry which is preliminary data.</text>
</comment>
<dbReference type="AlphaFoldDB" id="A0A8T1T226"/>
<gene>
    <name evidence="2" type="ORF">G0U57_016226</name>
</gene>
<name>A0A8T1T226_CHESE</name>
<dbReference type="PANTHER" id="PTHR46291">
    <property type="entry name" value="C2 DOMAIN-CONTAINING PROTEIN"/>
    <property type="match status" value="1"/>
</dbReference>
<dbReference type="Proteomes" id="UP000765507">
    <property type="component" value="Unassembled WGS sequence"/>
</dbReference>
<dbReference type="PANTHER" id="PTHR46291:SF4">
    <property type="entry name" value="C2 CALCIUM-DEPENDENT DOMAIN-CONTAINING PROTEIN 4C-LIKE"/>
    <property type="match status" value="1"/>
</dbReference>
<proteinExistence type="predicted"/>
<feature type="region of interest" description="Disordered" evidence="1">
    <location>
        <begin position="196"/>
        <end position="244"/>
    </location>
</feature>
<feature type="region of interest" description="Disordered" evidence="1">
    <location>
        <begin position="152"/>
        <end position="180"/>
    </location>
</feature>
<dbReference type="EMBL" id="JAHGAV010000051">
    <property type="protein sequence ID" value="KAG6934815.1"/>
    <property type="molecule type" value="Genomic_DNA"/>
</dbReference>
<feature type="compositionally biased region" description="Basic and acidic residues" evidence="1">
    <location>
        <begin position="230"/>
        <end position="244"/>
    </location>
</feature>
<feature type="region of interest" description="Disordered" evidence="1">
    <location>
        <begin position="54"/>
        <end position="89"/>
    </location>
</feature>
<evidence type="ECO:0000256" key="1">
    <source>
        <dbReference type="SAM" id="MobiDB-lite"/>
    </source>
</evidence>
<evidence type="ECO:0000313" key="2">
    <source>
        <dbReference type="EMBL" id="KAG6934815.1"/>
    </source>
</evidence>
<evidence type="ECO:0000313" key="3">
    <source>
        <dbReference type="Proteomes" id="UP000765507"/>
    </source>
</evidence>
<dbReference type="OrthoDB" id="9947256at2759"/>